<dbReference type="Pfam" id="PF03732">
    <property type="entry name" value="Retrotrans_gag"/>
    <property type="match status" value="1"/>
</dbReference>
<evidence type="ECO:0000259" key="2">
    <source>
        <dbReference type="Pfam" id="PF03732"/>
    </source>
</evidence>
<proteinExistence type="predicted"/>
<feature type="non-terminal residue" evidence="3">
    <location>
        <position position="323"/>
    </location>
</feature>
<feature type="domain" description="Retrotransposon gag" evidence="2">
    <location>
        <begin position="40"/>
        <end position="134"/>
    </location>
</feature>
<dbReference type="Proteomes" id="UP000198211">
    <property type="component" value="Unassembled WGS sequence"/>
</dbReference>
<feature type="region of interest" description="Disordered" evidence="1">
    <location>
        <begin position="169"/>
        <end position="191"/>
    </location>
</feature>
<protein>
    <recommendedName>
        <fullName evidence="2">Retrotransposon gag domain-containing protein</fullName>
    </recommendedName>
</protein>
<dbReference type="OrthoDB" id="119918at2759"/>
<dbReference type="InterPro" id="IPR032567">
    <property type="entry name" value="RTL1-rel"/>
</dbReference>
<comment type="caution">
    <text evidence="3">The sequence shown here is derived from an EMBL/GenBank/DDBJ whole genome shotgun (WGS) entry which is preliminary data.</text>
</comment>
<reference evidence="4" key="1">
    <citation type="submission" date="2017-03" db="EMBL/GenBank/DDBJ databases">
        <title>Phytopthora megakarya and P. palmivora, two closely related causual agents of cacao black pod achieved similar genome size and gene model numbers by different mechanisms.</title>
        <authorList>
            <person name="Ali S."/>
            <person name="Shao J."/>
            <person name="Larry D.J."/>
            <person name="Kronmiller B."/>
            <person name="Shen D."/>
            <person name="Strem M.D."/>
            <person name="Melnick R.L."/>
            <person name="Guiltinan M.J."/>
            <person name="Tyler B.M."/>
            <person name="Meinhardt L.W."/>
            <person name="Bailey B.A."/>
        </authorList>
    </citation>
    <scope>NUCLEOTIDE SEQUENCE [LARGE SCALE GENOMIC DNA]</scope>
    <source>
        <strain evidence="4">zdho120</strain>
    </source>
</reference>
<name>A0A225UCA2_9STRA</name>
<organism evidence="3 4">
    <name type="scientific">Phytophthora megakarya</name>
    <dbReference type="NCBI Taxonomy" id="4795"/>
    <lineage>
        <taxon>Eukaryota</taxon>
        <taxon>Sar</taxon>
        <taxon>Stramenopiles</taxon>
        <taxon>Oomycota</taxon>
        <taxon>Peronosporomycetes</taxon>
        <taxon>Peronosporales</taxon>
        <taxon>Peronosporaceae</taxon>
        <taxon>Phytophthora</taxon>
    </lineage>
</organism>
<dbReference type="PANTHER" id="PTHR15503">
    <property type="entry name" value="LDOC1 RELATED"/>
    <property type="match status" value="1"/>
</dbReference>
<feature type="compositionally biased region" description="Low complexity" evidence="1">
    <location>
        <begin position="234"/>
        <end position="244"/>
    </location>
</feature>
<evidence type="ECO:0000256" key="1">
    <source>
        <dbReference type="SAM" id="MobiDB-lite"/>
    </source>
</evidence>
<feature type="compositionally biased region" description="Low complexity" evidence="1">
    <location>
        <begin position="169"/>
        <end position="183"/>
    </location>
</feature>
<keyword evidence="4" id="KW-1185">Reference proteome</keyword>
<sequence>MLSVKTFEGKEGENLLLWTREVEMAMGSALLKEEQQRVALAISKLGGRAREWALTCGTSVDAAFPTWDQLKQQLVRAFAPPNQAYRVRSTFLSTRQGRKDLLDYVQELRTLVAGMASDPLPEVVTVTVFMEGLRAGAARTEVFRVHPTSFEEAVNVALNAEHNFKSARLGGSAGSAASSSPSSGPEPMDLSQAEEAADLFAAEQRAGIRRCFMCGSTRHLRPSCPLRGKAKAPSSRSTASNTSSVGAGRPTGEELSSVGPPGGKDGRNSAPQRAKLSHSMSVCKPGLLVVQANVKGFDKPWKILIDSGASGNYVRRSTVEGYR</sequence>
<gene>
    <name evidence="3" type="ORF">PHMEG_00041229</name>
</gene>
<dbReference type="PANTHER" id="PTHR15503:SF22">
    <property type="entry name" value="TRANSPOSON TY3-I GAG POLYPROTEIN"/>
    <property type="match status" value="1"/>
</dbReference>
<accession>A0A225UCA2</accession>
<evidence type="ECO:0000313" key="3">
    <source>
        <dbReference type="EMBL" id="OWY90581.1"/>
    </source>
</evidence>
<feature type="region of interest" description="Disordered" evidence="1">
    <location>
        <begin position="223"/>
        <end position="278"/>
    </location>
</feature>
<dbReference type="InterPro" id="IPR005162">
    <property type="entry name" value="Retrotrans_gag_dom"/>
</dbReference>
<evidence type="ECO:0000313" key="4">
    <source>
        <dbReference type="Proteomes" id="UP000198211"/>
    </source>
</evidence>
<dbReference type="AlphaFoldDB" id="A0A225UCA2"/>
<dbReference type="EMBL" id="NBNE01022522">
    <property type="protein sequence ID" value="OWY90581.1"/>
    <property type="molecule type" value="Genomic_DNA"/>
</dbReference>